<dbReference type="SUPFAM" id="SSF53300">
    <property type="entry name" value="vWA-like"/>
    <property type="match status" value="1"/>
</dbReference>
<comment type="caution">
    <text evidence="4">The sequence shown here is derived from an EMBL/GenBank/DDBJ whole genome shotgun (WGS) entry which is preliminary data.</text>
</comment>
<dbReference type="PROSITE" id="PS50234">
    <property type="entry name" value="VWFA"/>
    <property type="match status" value="1"/>
</dbReference>
<keyword evidence="2" id="KW-0812">Transmembrane</keyword>
<keyword evidence="5" id="KW-1185">Reference proteome</keyword>
<feature type="compositionally biased region" description="Basic residues" evidence="1">
    <location>
        <begin position="80"/>
        <end position="92"/>
    </location>
</feature>
<feature type="domain" description="VWFA" evidence="3">
    <location>
        <begin position="468"/>
        <end position="664"/>
    </location>
</feature>
<name>A0ABV4Q9H8_9ACTN</name>
<dbReference type="Proteomes" id="UP001569963">
    <property type="component" value="Unassembled WGS sequence"/>
</dbReference>
<protein>
    <submittedName>
        <fullName evidence="4">Substrate-binding domain-containing protein</fullName>
    </submittedName>
</protein>
<keyword evidence="2" id="KW-0472">Membrane</keyword>
<gene>
    <name evidence="4" type="ORF">SM611_09000</name>
</gene>
<accession>A0ABV4Q9H8</accession>
<evidence type="ECO:0000256" key="1">
    <source>
        <dbReference type="SAM" id="MobiDB-lite"/>
    </source>
</evidence>
<evidence type="ECO:0000313" key="4">
    <source>
        <dbReference type="EMBL" id="MFA1539065.1"/>
    </source>
</evidence>
<proteinExistence type="predicted"/>
<evidence type="ECO:0000313" key="5">
    <source>
        <dbReference type="Proteomes" id="UP001569963"/>
    </source>
</evidence>
<feature type="compositionally biased region" description="Low complexity" evidence="1">
    <location>
        <begin position="28"/>
        <end position="43"/>
    </location>
</feature>
<organism evidence="4 5">
    <name type="scientific">Actinomadura monticuli</name>
    <dbReference type="NCBI Taxonomy" id="3097367"/>
    <lineage>
        <taxon>Bacteria</taxon>
        <taxon>Bacillati</taxon>
        <taxon>Actinomycetota</taxon>
        <taxon>Actinomycetes</taxon>
        <taxon>Streptosporangiales</taxon>
        <taxon>Thermomonosporaceae</taxon>
        <taxon>Actinomadura</taxon>
    </lineage>
</organism>
<reference evidence="4 5" key="1">
    <citation type="submission" date="2023-11" db="EMBL/GenBank/DDBJ databases">
        <title>Actinomadura monticuli sp. nov., isolated from volcanic ash.</title>
        <authorList>
            <person name="Lee S.D."/>
            <person name="Yang H."/>
            <person name="Kim I.S."/>
        </authorList>
    </citation>
    <scope>NUCLEOTIDE SEQUENCE [LARGE SCALE GENOMIC DNA]</scope>
    <source>
        <strain evidence="4 5">DLS-62</strain>
    </source>
</reference>
<sequence>MSGYDDVPEWAPRTPPESGEFGIPYTFPGDPGATGATGAPGAPGADGGPSAPPGGAADGGFDYFAKPDRSSRPPGPAHAAAKRTRKRPRPSKRTGGIMLGPLAGAVVLVMLTGFAAYAFTSAADTCSGDDALTIDVATSPEISPAVVRAAKRFNDARNEVAGMCARASVRSADPAAVATLLSGKGVSGVTEQPDVWIPDSSLWSKLAEGSGRAGATAAVTELGGMASTPIVLAMPGSLATQLRNLGAPAQPSWKDLITAAGTAENAERGSGPAAEKSPIPSRLFRLQVPDPGKTATGMGTLMLANALLSDDPQGQAMFAGAVRTFREGVAASVTAQFAAFGEGTGDRYPIALTPEQAVFAHNAKRPTEIAAAVYPAEGTLYLDHPVSVLSGDAAKLSAGRLLFKELTSDATGEDVRRLGFRTPDGTAPAAFSERTGLSEAAPKGLTPPSAAEVEQIMQQWAKLSLSLRMLSIIDISGSMSEKIAPGLTRLQATIRTAQNGLSLLPDDSEAGEWVFSTHLKGEQDWREVVSVGPLGERLGSVTRRQALLSTFTRTTVKKNGDTGLYETVIAAFDDMKRTYKAEYINSVVLWTDGKNDDEDGPSLAETLKHIRDASDPQRPILIYMLGLGDGVDVGELRQIAKLTNGDALVAQTPGQIQSLFLKSLSDQACGSNC</sequence>
<dbReference type="Gene3D" id="3.40.50.410">
    <property type="entry name" value="von Willebrand factor, type A domain"/>
    <property type="match status" value="1"/>
</dbReference>
<dbReference type="InterPro" id="IPR036465">
    <property type="entry name" value="vWFA_dom_sf"/>
</dbReference>
<dbReference type="Pfam" id="PF13531">
    <property type="entry name" value="SBP_bac_11"/>
    <property type="match status" value="1"/>
</dbReference>
<evidence type="ECO:0000256" key="2">
    <source>
        <dbReference type="SAM" id="Phobius"/>
    </source>
</evidence>
<feature type="region of interest" description="Disordered" evidence="1">
    <location>
        <begin position="1"/>
        <end position="96"/>
    </location>
</feature>
<dbReference type="InterPro" id="IPR002035">
    <property type="entry name" value="VWF_A"/>
</dbReference>
<dbReference type="RefSeq" id="WP_371948679.1">
    <property type="nucleotide sequence ID" value="NZ_JAXCEI010000003.1"/>
</dbReference>
<evidence type="ECO:0000259" key="3">
    <source>
        <dbReference type="PROSITE" id="PS50234"/>
    </source>
</evidence>
<feature type="transmembrane region" description="Helical" evidence="2">
    <location>
        <begin position="95"/>
        <end position="119"/>
    </location>
</feature>
<keyword evidence="2" id="KW-1133">Transmembrane helix</keyword>
<dbReference type="EMBL" id="JAXCEI010000003">
    <property type="protein sequence ID" value="MFA1539065.1"/>
    <property type="molecule type" value="Genomic_DNA"/>
</dbReference>